<name>A0ABT5VBN0_9BACI</name>
<proteinExistence type="predicted"/>
<dbReference type="SUPFAM" id="SSF82714">
    <property type="entry name" value="Multidrug efflux transporter AcrB TolC docking domain, DN and DC subdomains"/>
    <property type="match status" value="1"/>
</dbReference>
<feature type="transmembrane region" description="Helical" evidence="1">
    <location>
        <begin position="331"/>
        <end position="350"/>
    </location>
</feature>
<keyword evidence="1" id="KW-0472">Membrane</keyword>
<protein>
    <submittedName>
        <fullName evidence="2">Efflux RND transporter permease subunit</fullName>
    </submittedName>
</protein>
<dbReference type="SUPFAM" id="SSF82866">
    <property type="entry name" value="Multidrug efflux transporter AcrB transmembrane domain"/>
    <property type="match status" value="2"/>
</dbReference>
<keyword evidence="3" id="KW-1185">Reference proteome</keyword>
<keyword evidence="1" id="KW-1133">Transmembrane helix</keyword>
<dbReference type="EMBL" id="JAOTPO010000003">
    <property type="protein sequence ID" value="MDE5412850.1"/>
    <property type="molecule type" value="Genomic_DNA"/>
</dbReference>
<organism evidence="2 3">
    <name type="scientific">Alkalihalobacterium chitinilyticum</name>
    <dbReference type="NCBI Taxonomy" id="2980103"/>
    <lineage>
        <taxon>Bacteria</taxon>
        <taxon>Bacillati</taxon>
        <taxon>Bacillota</taxon>
        <taxon>Bacilli</taxon>
        <taxon>Bacillales</taxon>
        <taxon>Bacillaceae</taxon>
        <taxon>Alkalihalobacterium</taxon>
    </lineage>
</organism>
<feature type="transmembrane region" description="Helical" evidence="1">
    <location>
        <begin position="383"/>
        <end position="408"/>
    </location>
</feature>
<dbReference type="PANTHER" id="PTHR32063">
    <property type="match status" value="1"/>
</dbReference>
<reference evidence="2" key="1">
    <citation type="submission" date="2024-05" db="EMBL/GenBank/DDBJ databases">
        <title>Alkalihalobacillus sp. strain MEB203 novel alkaliphilic bacterium from Lonar Lake, India.</title>
        <authorList>
            <person name="Joshi A."/>
            <person name="Thite S."/>
            <person name="Mengade P."/>
        </authorList>
    </citation>
    <scope>NUCLEOTIDE SEQUENCE</scope>
    <source>
        <strain evidence="2">MEB 203</strain>
    </source>
</reference>
<feature type="transmembrane region" description="Helical" evidence="1">
    <location>
        <begin position="428"/>
        <end position="450"/>
    </location>
</feature>
<dbReference type="Gene3D" id="3.30.2090.10">
    <property type="entry name" value="Multidrug efflux transporter AcrB TolC docking domain, DN and DC subdomains"/>
    <property type="match status" value="2"/>
</dbReference>
<sequence>MMGFLNFLLKRKLIVGLMVVFVIFIGTYATTKLDQELMPPITFDGAVIHVDAGDMTTLDVEQRVTTPIEQTLLGIDGVEGYQSSSSVGNSTITIEIEEGRGEEVSNEVKSTLNGLKPQLDGVNEIHVFPYSMNGTYEFFMDISNGDKETMAIFAREVLEPRLEALPEVRDVDLVGMNQKEIFIELKQTKMEELGLNAQQIMGIIQQSNIEVALGVLNEEQNKPTLRWNTSIQNVNDVKNIAIPTINGVKKLSDVASVSEQSSEHSAGVWKNGSDHFILVQVGRASDVTQIEMAAAIRAEIDKISAAGLVEGFELNEVVSQADYVTDAIDGVSQNVLIGGILALFVLLLFLRNIRATIIIGLAIPVSILLTFTAMWYFDYSFNMLSLVGLGLGIGMMVDASIVILESIFKKKEQGLGNYEAVVKGTKEVSTAVLASMLTTIVVFLPIGLLGGEAGKFMIILSLVVVFTLVSSVIVSFTLIPVLAENFLKVSTKAKNRSEGKIIRHYGKLISWMGRKKRYRYSVIVLFIMMFVGSLTLVSKVPMTIMPDVFNRYSEVMVQLESGTTPSEREEIALEMYDRLKGVSDLTNTIVIDNINSIYAIINMTPIEEATTEQSEVNEQILSALRVLEEQYPITSVGSAMNMGGGFPISLEINGEDLGELEGISNNLMHELEQIDGLVGIKAASGEKMLDEINIVLKEDAIKEDNLTPLQISNVIQPLFLKSPIGEVTAEDNTPRPLILTTDQQMDRKQQLLNFEFTTPTGEKEKLSKYIELEKNTVPTQIDRKDGERYVTVIADLEGRDLGSVNRDIQQMLQDFNTPNGYSISMSGDLEAQQEAMQEMIIILGIALFLVYVVMAVQFNSLKHPIIVMSIIPMTITGVILGLFITQMELSIMSAMGVVMLIGIVLNNAILLIDRTKQLRNANYQVAEAVVEAGKSRLRPIFMTTLTTVGGMLPLALATGVSSSYQSPLATVVISGLLFATMITLVLIPAVYLLFEDISRGVGRLKRRKTKDKVSAEKNDMKETTL</sequence>
<evidence type="ECO:0000256" key="1">
    <source>
        <dbReference type="SAM" id="Phobius"/>
    </source>
</evidence>
<keyword evidence="1" id="KW-0812">Transmembrane</keyword>
<dbReference type="Gene3D" id="3.30.70.1320">
    <property type="entry name" value="Multidrug efflux transporter AcrB pore domain like"/>
    <property type="match status" value="1"/>
</dbReference>
<dbReference type="Pfam" id="PF00873">
    <property type="entry name" value="ACR_tran"/>
    <property type="match status" value="1"/>
</dbReference>
<dbReference type="Proteomes" id="UP001148125">
    <property type="component" value="Unassembled WGS sequence"/>
</dbReference>
<dbReference type="InterPro" id="IPR027463">
    <property type="entry name" value="AcrB_DN_DC_subdom"/>
</dbReference>
<feature type="transmembrane region" description="Helical" evidence="1">
    <location>
        <begin position="518"/>
        <end position="537"/>
    </location>
</feature>
<dbReference type="PRINTS" id="PR00702">
    <property type="entry name" value="ACRIFLAVINRP"/>
</dbReference>
<feature type="transmembrane region" description="Helical" evidence="1">
    <location>
        <begin position="865"/>
        <end position="885"/>
    </location>
</feature>
<dbReference type="Gene3D" id="1.20.1640.10">
    <property type="entry name" value="Multidrug efflux transporter AcrB transmembrane domain"/>
    <property type="match status" value="2"/>
</dbReference>
<dbReference type="Gene3D" id="3.30.70.1430">
    <property type="entry name" value="Multidrug efflux transporter AcrB pore domain"/>
    <property type="match status" value="2"/>
</dbReference>
<feature type="transmembrane region" description="Helical" evidence="1">
    <location>
        <begin position="940"/>
        <end position="960"/>
    </location>
</feature>
<feature type="transmembrane region" description="Helical" evidence="1">
    <location>
        <begin position="891"/>
        <end position="912"/>
    </location>
</feature>
<dbReference type="InterPro" id="IPR001036">
    <property type="entry name" value="Acrflvin-R"/>
</dbReference>
<evidence type="ECO:0000313" key="2">
    <source>
        <dbReference type="EMBL" id="MDE5412850.1"/>
    </source>
</evidence>
<evidence type="ECO:0000313" key="3">
    <source>
        <dbReference type="Proteomes" id="UP001148125"/>
    </source>
</evidence>
<feature type="transmembrane region" description="Helical" evidence="1">
    <location>
        <begin position="357"/>
        <end position="377"/>
    </location>
</feature>
<feature type="transmembrane region" description="Helical" evidence="1">
    <location>
        <begin position="456"/>
        <end position="483"/>
    </location>
</feature>
<gene>
    <name evidence="2" type="ORF">N7Z68_05595</name>
</gene>
<dbReference type="RefSeq" id="WP_275117482.1">
    <property type="nucleotide sequence ID" value="NZ_JAOTPO010000003.1"/>
</dbReference>
<dbReference type="Gene3D" id="3.30.70.1440">
    <property type="entry name" value="Multidrug efflux transporter AcrB pore domain"/>
    <property type="match status" value="1"/>
</dbReference>
<dbReference type="SUPFAM" id="SSF82693">
    <property type="entry name" value="Multidrug efflux transporter AcrB pore domain, PN1, PN2, PC1 and PC2 subdomains"/>
    <property type="match status" value="1"/>
</dbReference>
<dbReference type="PANTHER" id="PTHR32063:SF0">
    <property type="entry name" value="SWARMING MOTILITY PROTEIN SWRC"/>
    <property type="match status" value="1"/>
</dbReference>
<feature type="transmembrane region" description="Helical" evidence="1">
    <location>
        <begin position="839"/>
        <end position="858"/>
    </location>
</feature>
<feature type="transmembrane region" description="Helical" evidence="1">
    <location>
        <begin position="972"/>
        <end position="994"/>
    </location>
</feature>
<comment type="caution">
    <text evidence="2">The sequence shown here is derived from an EMBL/GenBank/DDBJ whole genome shotgun (WGS) entry which is preliminary data.</text>
</comment>
<accession>A0ABT5VBN0</accession>